<evidence type="ECO:0000313" key="3">
    <source>
        <dbReference type="EMBL" id="KAK8374740.1"/>
    </source>
</evidence>
<dbReference type="EMBL" id="JARAKH010000230">
    <property type="protein sequence ID" value="KAK8374740.1"/>
    <property type="molecule type" value="Genomic_DNA"/>
</dbReference>
<keyword evidence="2" id="KW-1133">Transmembrane helix</keyword>
<name>A0AAW0SH89_SCYPA</name>
<dbReference type="AlphaFoldDB" id="A0AAW0SH89"/>
<keyword evidence="2" id="KW-0472">Membrane</keyword>
<comment type="caution">
    <text evidence="3">The sequence shown here is derived from an EMBL/GenBank/DDBJ whole genome shotgun (WGS) entry which is preliminary data.</text>
</comment>
<evidence type="ECO:0000256" key="2">
    <source>
        <dbReference type="SAM" id="Phobius"/>
    </source>
</evidence>
<feature type="transmembrane region" description="Helical" evidence="2">
    <location>
        <begin position="80"/>
        <end position="101"/>
    </location>
</feature>
<gene>
    <name evidence="3" type="ORF">O3P69_019815</name>
</gene>
<reference evidence="3 4" key="1">
    <citation type="submission" date="2023-03" db="EMBL/GenBank/DDBJ databases">
        <title>High-quality genome of Scylla paramamosain provides insights in environmental adaptation.</title>
        <authorList>
            <person name="Zhang L."/>
        </authorList>
    </citation>
    <scope>NUCLEOTIDE SEQUENCE [LARGE SCALE GENOMIC DNA]</scope>
    <source>
        <strain evidence="3">LZ_2023a</strain>
        <tissue evidence="3">Muscle</tissue>
    </source>
</reference>
<proteinExistence type="predicted"/>
<keyword evidence="4" id="KW-1185">Reference proteome</keyword>
<sequence>MFCRVQHKRIQYSDFPDHIRPQQPTPTSMSPPTLTCLCPPTFTRLSSHAHPLPSLGQLLLREPSECAAKGGQGGGSVGGVVGGVIVTLVLLAGVVAARNYCKRKRSRRKQEPRPPSDDSNPDVVPNIAEETYDLLSAAEKKVDVTLYEVVESSVHDDMPMHSLGQSSDAYRPLVRQQHSPKDVEDYPGVRGDVYCPVDQMMQAEESVV</sequence>
<protein>
    <submittedName>
        <fullName evidence="3">Uncharacterized protein</fullName>
    </submittedName>
</protein>
<evidence type="ECO:0000256" key="1">
    <source>
        <dbReference type="SAM" id="MobiDB-lite"/>
    </source>
</evidence>
<evidence type="ECO:0000313" key="4">
    <source>
        <dbReference type="Proteomes" id="UP001487740"/>
    </source>
</evidence>
<feature type="region of interest" description="Disordered" evidence="1">
    <location>
        <begin position="102"/>
        <end position="125"/>
    </location>
</feature>
<organism evidence="3 4">
    <name type="scientific">Scylla paramamosain</name>
    <name type="common">Mud crab</name>
    <dbReference type="NCBI Taxonomy" id="85552"/>
    <lineage>
        <taxon>Eukaryota</taxon>
        <taxon>Metazoa</taxon>
        <taxon>Ecdysozoa</taxon>
        <taxon>Arthropoda</taxon>
        <taxon>Crustacea</taxon>
        <taxon>Multicrustacea</taxon>
        <taxon>Malacostraca</taxon>
        <taxon>Eumalacostraca</taxon>
        <taxon>Eucarida</taxon>
        <taxon>Decapoda</taxon>
        <taxon>Pleocyemata</taxon>
        <taxon>Brachyura</taxon>
        <taxon>Eubrachyura</taxon>
        <taxon>Portunoidea</taxon>
        <taxon>Portunidae</taxon>
        <taxon>Portuninae</taxon>
        <taxon>Scylla</taxon>
    </lineage>
</organism>
<accession>A0AAW0SH89</accession>
<dbReference type="Proteomes" id="UP001487740">
    <property type="component" value="Unassembled WGS sequence"/>
</dbReference>
<keyword evidence="2" id="KW-0812">Transmembrane</keyword>